<evidence type="ECO:0000313" key="8">
    <source>
        <dbReference type="Proteomes" id="UP000034950"/>
    </source>
</evidence>
<gene>
    <name evidence="5" type="ORF">DU42_06165</name>
    <name evidence="4" type="ORF">DU57_09890</name>
    <name evidence="3" type="ORF">DU59_04035</name>
</gene>
<dbReference type="Proteomes" id="UP000034387">
    <property type="component" value="Unassembled WGS sequence"/>
</dbReference>
<evidence type="ECO:0000313" key="4">
    <source>
        <dbReference type="EMBL" id="KKG88566.1"/>
    </source>
</evidence>
<dbReference type="GO" id="GO:0005829">
    <property type="term" value="C:cytosol"/>
    <property type="evidence" value="ECO:0007669"/>
    <property type="project" value="TreeGrafter"/>
</dbReference>
<name>A0A0F8KHI1_METMZ</name>
<dbReference type="SUPFAM" id="SSF51161">
    <property type="entry name" value="Trimeric LpxA-like enzymes"/>
    <property type="match status" value="1"/>
</dbReference>
<dbReference type="PANTHER" id="PTHR23416">
    <property type="entry name" value="SIALIC ACID SYNTHASE-RELATED"/>
    <property type="match status" value="1"/>
</dbReference>
<dbReference type="Gene3D" id="2.160.10.10">
    <property type="entry name" value="Hexapeptide repeat proteins"/>
    <property type="match status" value="1"/>
</dbReference>
<dbReference type="PANTHER" id="PTHR23416:SF23">
    <property type="entry name" value="ACETYLTRANSFERASE C18B11.09C-RELATED"/>
    <property type="match status" value="1"/>
</dbReference>
<dbReference type="CDD" id="cd04647">
    <property type="entry name" value="LbH_MAT_like"/>
    <property type="match status" value="1"/>
</dbReference>
<comment type="caution">
    <text evidence="5">The sequence shown here is derived from an EMBL/GenBank/DDBJ whole genome shotgun (WGS) entry which is preliminary data.</text>
</comment>
<reference evidence="6 7" key="1">
    <citation type="journal article" date="2015" name="ISME J.">
        <title>Genomic and phenotypic differentiation among Methanosarcina mazei populations from Columbia River sediment.</title>
        <authorList>
            <person name="Youngblut N.D."/>
            <person name="Wirth J.S."/>
            <person name="Henriksen J.R."/>
            <person name="Smith M."/>
            <person name="Simon H."/>
            <person name="Metcalf W.W."/>
            <person name="Whitaker R.J."/>
        </authorList>
    </citation>
    <scope>NUCLEOTIDE SEQUENCE [LARGE SCALE GENOMIC DNA]</scope>
    <source>
        <strain evidence="4 8">3.H.A.2.6</strain>
        <strain evidence="3 7">3.H.A.2.8</strain>
        <strain evidence="5 6">3.H.M.2.7</strain>
    </source>
</reference>
<dbReference type="AlphaFoldDB" id="A0A0F8KHI1"/>
<dbReference type="GO" id="GO:0008374">
    <property type="term" value="F:O-acyltransferase activity"/>
    <property type="evidence" value="ECO:0007669"/>
    <property type="project" value="TreeGrafter"/>
</dbReference>
<evidence type="ECO:0000313" key="3">
    <source>
        <dbReference type="EMBL" id="KKG88485.1"/>
    </source>
</evidence>
<dbReference type="EMBL" id="JJPS01000144">
    <property type="protein sequence ID" value="KKG88485.1"/>
    <property type="molecule type" value="Genomic_DNA"/>
</dbReference>
<dbReference type="InterPro" id="IPR051159">
    <property type="entry name" value="Hexapeptide_acetyltransf"/>
</dbReference>
<organism evidence="5 6">
    <name type="scientific">Methanosarcina mazei</name>
    <name type="common">Methanosarcina frisia</name>
    <dbReference type="NCBI Taxonomy" id="2209"/>
    <lineage>
        <taxon>Archaea</taxon>
        <taxon>Methanobacteriati</taxon>
        <taxon>Methanobacteriota</taxon>
        <taxon>Stenosarchaea group</taxon>
        <taxon>Methanomicrobia</taxon>
        <taxon>Methanosarcinales</taxon>
        <taxon>Methanosarcinaceae</taxon>
        <taxon>Methanosarcina</taxon>
    </lineage>
</organism>
<dbReference type="Proteomes" id="UP000034950">
    <property type="component" value="Unassembled WGS sequence"/>
</dbReference>
<evidence type="ECO:0000313" key="7">
    <source>
        <dbReference type="Proteomes" id="UP000034409"/>
    </source>
</evidence>
<accession>A0A0F8KHI1</accession>
<dbReference type="InterPro" id="IPR018357">
    <property type="entry name" value="Hexapep_transf_CS"/>
</dbReference>
<dbReference type="EMBL" id="JJPX01000029">
    <property type="protein sequence ID" value="KKH13097.1"/>
    <property type="molecule type" value="Genomic_DNA"/>
</dbReference>
<evidence type="ECO:0000256" key="1">
    <source>
        <dbReference type="ARBA" id="ARBA00007274"/>
    </source>
</evidence>
<dbReference type="PATRIC" id="fig|2209.44.peg.2155"/>
<sequence length="150" mass="16381">MHTLRIIFKKIIKMIAPSFPMNKLRILLLRLCGYNIGDKVYIGERIMIIDELSDKNNLFIGDRVAIAPCVILITSSQPNFSKLRECNKVENGPIQIKNDAWIGAGSIIFPNVTVGEGAIVGAGSVVKKDVAPYTVVVGVPAKKVSEVVMT</sequence>
<keyword evidence="2 5" id="KW-0808">Transferase</keyword>
<dbReference type="Proteomes" id="UP000034409">
    <property type="component" value="Unassembled WGS sequence"/>
</dbReference>
<dbReference type="InterPro" id="IPR001451">
    <property type="entry name" value="Hexapep"/>
</dbReference>
<evidence type="ECO:0000313" key="6">
    <source>
        <dbReference type="Proteomes" id="UP000034387"/>
    </source>
</evidence>
<protein>
    <submittedName>
        <fullName evidence="5">Galactoside O-acetyltransferase</fullName>
    </submittedName>
</protein>
<dbReference type="RefSeq" id="WP_080933333.1">
    <property type="nucleotide sequence ID" value="NZ_JJPR01000047.1"/>
</dbReference>
<dbReference type="EMBL" id="JJPR01000047">
    <property type="protein sequence ID" value="KKG88566.1"/>
    <property type="molecule type" value="Genomic_DNA"/>
</dbReference>
<dbReference type="PROSITE" id="PS00101">
    <property type="entry name" value="HEXAPEP_TRANSFERASES"/>
    <property type="match status" value="1"/>
</dbReference>
<dbReference type="InterPro" id="IPR011004">
    <property type="entry name" value="Trimer_LpxA-like_sf"/>
</dbReference>
<comment type="similarity">
    <text evidence="1">Belongs to the transferase hexapeptide repeat family.</text>
</comment>
<evidence type="ECO:0000313" key="5">
    <source>
        <dbReference type="EMBL" id="KKH13097.1"/>
    </source>
</evidence>
<dbReference type="Pfam" id="PF00132">
    <property type="entry name" value="Hexapep"/>
    <property type="match status" value="1"/>
</dbReference>
<proteinExistence type="inferred from homology"/>
<evidence type="ECO:0000256" key="2">
    <source>
        <dbReference type="ARBA" id="ARBA00022679"/>
    </source>
</evidence>